<proteinExistence type="predicted"/>
<dbReference type="Proteomes" id="UP000016033">
    <property type="component" value="Unassembled WGS sequence"/>
</dbReference>
<organism evidence="2 3">
    <name type="scientific">Microbacterium maritypicum MF109</name>
    <dbReference type="NCBI Taxonomy" id="1333857"/>
    <lineage>
        <taxon>Bacteria</taxon>
        <taxon>Bacillati</taxon>
        <taxon>Actinomycetota</taxon>
        <taxon>Actinomycetes</taxon>
        <taxon>Micrococcales</taxon>
        <taxon>Microbacteriaceae</taxon>
        <taxon>Microbacterium</taxon>
    </lineage>
</organism>
<accession>T5KJZ0</accession>
<keyword evidence="1" id="KW-0472">Membrane</keyword>
<dbReference type="AlphaFoldDB" id="T5KJZ0"/>
<comment type="caution">
    <text evidence="2">The sequence shown here is derived from an EMBL/GenBank/DDBJ whole genome shotgun (WGS) entry which is preliminary data.</text>
</comment>
<gene>
    <name evidence="2" type="ORF">L687_18705</name>
</gene>
<evidence type="ECO:0000313" key="3">
    <source>
        <dbReference type="Proteomes" id="UP000016033"/>
    </source>
</evidence>
<reference evidence="2 3" key="1">
    <citation type="journal article" date="2013" name="Genome Announc.">
        <title>Whole-genome sequences of five oyster-associated bacteria show potential for crude oil hydrocarbon degradation.</title>
        <authorList>
            <person name="Chauhan A."/>
            <person name="Green S."/>
            <person name="Pathak A."/>
            <person name="Thomas J."/>
            <person name="Venkatramanan R."/>
        </authorList>
    </citation>
    <scope>NUCLEOTIDE SEQUENCE [LARGE SCALE GENOMIC DNA]</scope>
    <source>
        <strain evidence="2 3">MF109</strain>
    </source>
</reference>
<sequence>MIRLASRSSVLLLMGFCVWVVSMLMYRFCFRRRTVGGGGITPLPEMWKDGFGVSSWRRGEVSACSRILL</sequence>
<keyword evidence="1" id="KW-1133">Transmembrane helix</keyword>
<evidence type="ECO:0000256" key="1">
    <source>
        <dbReference type="SAM" id="Phobius"/>
    </source>
</evidence>
<evidence type="ECO:0000313" key="2">
    <source>
        <dbReference type="EMBL" id="EQM75413.1"/>
    </source>
</evidence>
<feature type="transmembrane region" description="Helical" evidence="1">
    <location>
        <begin position="6"/>
        <end position="26"/>
    </location>
</feature>
<dbReference type="EMBL" id="ATAO01000196">
    <property type="protein sequence ID" value="EQM75413.1"/>
    <property type="molecule type" value="Genomic_DNA"/>
</dbReference>
<keyword evidence="1" id="KW-0812">Transmembrane</keyword>
<name>T5KJZ0_MICMQ</name>
<protein>
    <submittedName>
        <fullName evidence="2">Uncharacterized protein</fullName>
    </submittedName>
</protein>